<gene>
    <name evidence="13" type="ORF">PGLA2088_LOCUS33756</name>
</gene>
<dbReference type="PROSITE" id="PS50097">
    <property type="entry name" value="BTB"/>
    <property type="match status" value="1"/>
</dbReference>
<dbReference type="GO" id="GO:0042281">
    <property type="term" value="F:dolichyl pyrophosphate Man9GlcNAc2 alpha-1,3-glucosyltransferase activity"/>
    <property type="evidence" value="ECO:0007669"/>
    <property type="project" value="TreeGrafter"/>
</dbReference>
<feature type="transmembrane region" description="Helical" evidence="10">
    <location>
        <begin position="490"/>
        <end position="509"/>
    </location>
</feature>
<dbReference type="SUPFAM" id="SSF54695">
    <property type="entry name" value="POZ domain"/>
    <property type="match status" value="1"/>
</dbReference>
<comment type="subcellular location">
    <subcellularLocation>
        <location evidence="1 10">Endoplasmic reticulum membrane</location>
        <topology evidence="1 10">Multi-pass membrane protein</topology>
    </subcellularLocation>
</comment>
<dbReference type="EMBL" id="CAJNNW010030999">
    <property type="protein sequence ID" value="CAE8705558.1"/>
    <property type="molecule type" value="Genomic_DNA"/>
</dbReference>
<evidence type="ECO:0000256" key="2">
    <source>
        <dbReference type="ARBA" id="ARBA00004922"/>
    </source>
</evidence>
<feature type="transmembrane region" description="Helical" evidence="10">
    <location>
        <begin position="461"/>
        <end position="478"/>
    </location>
</feature>
<dbReference type="Gene3D" id="3.30.710.10">
    <property type="entry name" value="Potassium Channel Kv1.1, Chain A"/>
    <property type="match status" value="1"/>
</dbReference>
<dbReference type="Proteomes" id="UP000626109">
    <property type="component" value="Unassembled WGS sequence"/>
</dbReference>
<keyword evidence="8 10" id="KW-1133">Transmembrane helix</keyword>
<name>A0A813KN27_POLGL</name>
<comment type="caution">
    <text evidence="13">The sequence shown here is derived from an EMBL/GenBank/DDBJ whole genome shotgun (WGS) entry which is preliminary data.</text>
</comment>
<keyword evidence="9 10" id="KW-0472">Membrane</keyword>
<dbReference type="Pfam" id="PF00651">
    <property type="entry name" value="BTB"/>
    <property type="match status" value="1"/>
</dbReference>
<dbReference type="InterPro" id="IPR000210">
    <property type="entry name" value="BTB/POZ_dom"/>
</dbReference>
<dbReference type="Pfam" id="PF03155">
    <property type="entry name" value="Alg6_Alg8"/>
    <property type="match status" value="1"/>
</dbReference>
<evidence type="ECO:0000256" key="4">
    <source>
        <dbReference type="ARBA" id="ARBA00022676"/>
    </source>
</evidence>
<keyword evidence="4 10" id="KW-0328">Glycosyltransferase</keyword>
<protein>
    <recommendedName>
        <fullName evidence="10">Alpha-1,3-glucosyltransferase</fullName>
        <ecNumber evidence="10">2.4.1.-</ecNumber>
    </recommendedName>
</protein>
<dbReference type="InterPro" id="IPR004856">
    <property type="entry name" value="Glyco_trans_ALG6/ALG8"/>
</dbReference>
<feature type="region of interest" description="Disordered" evidence="11">
    <location>
        <begin position="198"/>
        <end position="224"/>
    </location>
</feature>
<feature type="transmembrane region" description="Helical" evidence="10">
    <location>
        <begin position="397"/>
        <end position="416"/>
    </location>
</feature>
<feature type="transmembrane region" description="Helical" evidence="10">
    <location>
        <begin position="371"/>
        <end position="391"/>
    </location>
</feature>
<evidence type="ECO:0000256" key="6">
    <source>
        <dbReference type="ARBA" id="ARBA00022692"/>
    </source>
</evidence>
<comment type="pathway">
    <text evidence="2 10">Protein modification; protein glycosylation.</text>
</comment>
<feature type="transmembrane region" description="Helical" evidence="10">
    <location>
        <begin position="697"/>
        <end position="716"/>
    </location>
</feature>
<dbReference type="PANTHER" id="PTHR12413">
    <property type="entry name" value="DOLICHYL GLYCOSYLTRANSFERASE"/>
    <property type="match status" value="1"/>
</dbReference>
<keyword evidence="6 10" id="KW-0812">Transmembrane</keyword>
<feature type="transmembrane region" description="Helical" evidence="10">
    <location>
        <begin position="592"/>
        <end position="617"/>
    </location>
</feature>
<feature type="transmembrane region" description="Helical" evidence="10">
    <location>
        <begin position="728"/>
        <end position="748"/>
    </location>
</feature>
<evidence type="ECO:0000313" key="14">
    <source>
        <dbReference type="Proteomes" id="UP000626109"/>
    </source>
</evidence>
<keyword evidence="5 10" id="KW-0808">Transferase</keyword>
<dbReference type="GO" id="GO:0005789">
    <property type="term" value="C:endoplasmic reticulum membrane"/>
    <property type="evidence" value="ECO:0007669"/>
    <property type="project" value="UniProtKB-SubCell"/>
</dbReference>
<feature type="domain" description="BTB" evidence="12">
    <location>
        <begin position="1"/>
        <end position="35"/>
    </location>
</feature>
<evidence type="ECO:0000256" key="9">
    <source>
        <dbReference type="ARBA" id="ARBA00023136"/>
    </source>
</evidence>
<evidence type="ECO:0000256" key="8">
    <source>
        <dbReference type="ARBA" id="ARBA00022989"/>
    </source>
</evidence>
<dbReference type="UniPathway" id="UPA00378"/>
<evidence type="ECO:0000256" key="11">
    <source>
        <dbReference type="SAM" id="MobiDB-lite"/>
    </source>
</evidence>
<dbReference type="PANTHER" id="PTHR12413:SF1">
    <property type="entry name" value="DOLICHYL PYROPHOSPHATE MAN9GLCNAC2 ALPHA-1,3-GLUCOSYLTRANSFERASE"/>
    <property type="match status" value="1"/>
</dbReference>
<feature type="transmembrane region" description="Helical" evidence="10">
    <location>
        <begin position="560"/>
        <end position="580"/>
    </location>
</feature>
<dbReference type="InterPro" id="IPR011333">
    <property type="entry name" value="SKP1/BTB/POZ_sf"/>
</dbReference>
<evidence type="ECO:0000256" key="5">
    <source>
        <dbReference type="ARBA" id="ARBA00022679"/>
    </source>
</evidence>
<evidence type="ECO:0000256" key="3">
    <source>
        <dbReference type="ARBA" id="ARBA00008715"/>
    </source>
</evidence>
<dbReference type="EC" id="2.4.1.-" evidence="10"/>
<accession>A0A813KN27</accession>
<comment type="similarity">
    <text evidence="3 10">Belongs to the ALG6/ALG8 glucosyltransferase family.</text>
</comment>
<dbReference type="AlphaFoldDB" id="A0A813KN27"/>
<keyword evidence="7 10" id="KW-0256">Endoplasmic reticulum</keyword>
<evidence type="ECO:0000259" key="12">
    <source>
        <dbReference type="PROSITE" id="PS50097"/>
    </source>
</evidence>
<evidence type="ECO:0000313" key="13">
    <source>
        <dbReference type="EMBL" id="CAE8705558.1"/>
    </source>
</evidence>
<proteinExistence type="inferred from homology"/>
<organism evidence="13 14">
    <name type="scientific">Polarella glacialis</name>
    <name type="common">Dinoflagellate</name>
    <dbReference type="NCBI Taxonomy" id="89957"/>
    <lineage>
        <taxon>Eukaryota</taxon>
        <taxon>Sar</taxon>
        <taxon>Alveolata</taxon>
        <taxon>Dinophyceae</taxon>
        <taxon>Suessiales</taxon>
        <taxon>Suessiaceae</taxon>
        <taxon>Polarella</taxon>
    </lineage>
</organism>
<reference evidence="13" key="1">
    <citation type="submission" date="2021-02" db="EMBL/GenBank/DDBJ databases">
        <authorList>
            <person name="Dougan E. K."/>
            <person name="Rhodes N."/>
            <person name="Thang M."/>
            <person name="Chan C."/>
        </authorList>
    </citation>
    <scope>NUCLEOTIDE SEQUENCE</scope>
</reference>
<evidence type="ECO:0000256" key="1">
    <source>
        <dbReference type="ARBA" id="ARBA00004477"/>
    </source>
</evidence>
<evidence type="ECO:0000256" key="7">
    <source>
        <dbReference type="ARBA" id="ARBA00022824"/>
    </source>
</evidence>
<evidence type="ECO:0000256" key="10">
    <source>
        <dbReference type="RuleBase" id="RU363110"/>
    </source>
</evidence>
<sequence>MRETFEPEIVIEDISYDTFYSLLEFLYTGKLHLIQAQQSDVCFLMGLLRAADQFCVDCVKQMCEKHLSGLVDAENVEGFLLEAERFQATQLVLHCEWFKRQQEYEGREKLQMKKGITYSSSLSSSPMSLAAATSSVAAAAAFLAFPASSGGASASSSSFGPSVELLRGFQEPYDLAMGPTTSAHTAVSEAFISAEPADDQAEPLWSPGGPDHCPTPRPAGEDPWASVTEDFEHNLDMMILGGMVDNGSRWSSFCEQHEAKLTLLAAAAAMGVRCATTIFPYSGEGKPPMFGDFEAQRHWMEVTTALPALQWYEHSADNNLLYWGLDYPPLTAYHSWIFGKLGHSFVPECFQLLSSRGHESQQCRLFMRSSVLASDLLVYLPGALCAVWGFASPKEAASVRLLAVVLLWLLPPLVIIDHGHFQFNGVCFGLCLAAAGCVARGRTLLASVLFTSGLLFKQIALYYAPAFFVGILAHCVARSPQGWLRALGRVAVTGVVVLATVLAAFWPWAVLSGSPVASVGQVLHRMFPFGRGLYEDKVANFWCSISVVVKLHRLLPAHRVPLACAVATLLALAPACGCCLRPSELKALSDRSPVGGGAFAFAAALFVSSMSFFLFAFQVHEKSVLFPCVASCLLPLALGPERRPSWAAAALCHFLLACLFSMYPLMVKDGLEVPYGVGCTLCALLCEASSAPGVLRLFYRLSFVFGVVLHLVHAFLPPPGRYPDAWTLLITGSCCAYFLSCLVAVTAAQLRGVFDGSGVVATAAASDPRHKQE</sequence>
<feature type="transmembrane region" description="Helical" evidence="10">
    <location>
        <begin position="646"/>
        <end position="667"/>
    </location>
</feature>